<evidence type="ECO:0000259" key="2">
    <source>
        <dbReference type="PROSITE" id="PS50848"/>
    </source>
</evidence>
<reference evidence="4" key="1">
    <citation type="submission" date="2016-10" db="EMBL/GenBank/DDBJ databases">
        <authorList>
            <person name="Varghese N."/>
            <person name="Submissions S."/>
        </authorList>
    </citation>
    <scope>NUCLEOTIDE SEQUENCE [LARGE SCALE GENOMIC DNA]</scope>
    <source>
        <strain evidence="4">DSM 25329</strain>
    </source>
</reference>
<dbReference type="Gene3D" id="3.30.530.20">
    <property type="match status" value="1"/>
</dbReference>
<evidence type="ECO:0000313" key="3">
    <source>
        <dbReference type="EMBL" id="SDF80127.1"/>
    </source>
</evidence>
<keyword evidence="1" id="KW-0732">Signal</keyword>
<dbReference type="Proteomes" id="UP000198748">
    <property type="component" value="Unassembled WGS sequence"/>
</dbReference>
<feature type="signal peptide" evidence="1">
    <location>
        <begin position="1"/>
        <end position="20"/>
    </location>
</feature>
<name>A0A1G7P208_9BACT</name>
<dbReference type="InterPro" id="IPR023393">
    <property type="entry name" value="START-like_dom_sf"/>
</dbReference>
<feature type="domain" description="START" evidence="2">
    <location>
        <begin position="24"/>
        <end position="204"/>
    </location>
</feature>
<dbReference type="InterPro" id="IPR002913">
    <property type="entry name" value="START_lipid-bd_dom"/>
</dbReference>
<proteinExistence type="predicted"/>
<organism evidence="3 4">
    <name type="scientific">Dyadobacter soli</name>
    <dbReference type="NCBI Taxonomy" id="659014"/>
    <lineage>
        <taxon>Bacteria</taxon>
        <taxon>Pseudomonadati</taxon>
        <taxon>Bacteroidota</taxon>
        <taxon>Cytophagia</taxon>
        <taxon>Cytophagales</taxon>
        <taxon>Spirosomataceae</taxon>
        <taxon>Dyadobacter</taxon>
    </lineage>
</organism>
<dbReference type="EMBL" id="FNAN01000012">
    <property type="protein sequence ID" value="SDF80127.1"/>
    <property type="molecule type" value="Genomic_DNA"/>
</dbReference>
<gene>
    <name evidence="3" type="ORF">SAMN04487996_112232</name>
</gene>
<dbReference type="GO" id="GO:0005737">
    <property type="term" value="C:cytoplasm"/>
    <property type="evidence" value="ECO:0007669"/>
    <property type="project" value="UniProtKB-ARBA"/>
</dbReference>
<keyword evidence="4" id="KW-1185">Reference proteome</keyword>
<evidence type="ECO:0000313" key="4">
    <source>
        <dbReference type="Proteomes" id="UP000198748"/>
    </source>
</evidence>
<dbReference type="InterPro" id="IPR051213">
    <property type="entry name" value="START_lipid_transfer"/>
</dbReference>
<dbReference type="SUPFAM" id="SSF55961">
    <property type="entry name" value="Bet v1-like"/>
    <property type="match status" value="1"/>
</dbReference>
<protein>
    <submittedName>
        <fullName evidence="3">START domain-containing protein</fullName>
    </submittedName>
</protein>
<dbReference type="PANTHER" id="PTHR19308">
    <property type="entry name" value="PHOSPHATIDYLCHOLINE TRANSFER PROTEIN"/>
    <property type="match status" value="1"/>
</dbReference>
<sequence length="214" mass="24220">MRHFLITLTALYLCVTYALAQAEWTRVAARDGIKVYAKTIPDSKIKAMKAECTLDAGVDEVVALLLDVKAAERWVCHTKSCKLIRKVSDTELFYHTEVSLPWPLDNRDFVTHLKIIKHENNGTVTVESPAVPGILPERKGIVRINTSVNRWLIRPLPNGKAWVEYTLQVDPGGHIPAHVVNMFACRAPIETFQNMRKVLGEMTADHRRPTADRR</sequence>
<dbReference type="SMART" id="SM00234">
    <property type="entry name" value="START"/>
    <property type="match status" value="1"/>
</dbReference>
<dbReference type="PIRSF" id="PIRSF039033">
    <property type="entry name" value="START_dom"/>
    <property type="match status" value="1"/>
</dbReference>
<dbReference type="PROSITE" id="PS50848">
    <property type="entry name" value="START"/>
    <property type="match status" value="1"/>
</dbReference>
<dbReference type="InterPro" id="IPR028347">
    <property type="entry name" value="START_dom_prot"/>
</dbReference>
<dbReference type="OrthoDB" id="5734556at2"/>
<evidence type="ECO:0000256" key="1">
    <source>
        <dbReference type="SAM" id="SignalP"/>
    </source>
</evidence>
<dbReference type="STRING" id="659014.SAMN04487996_112232"/>
<feature type="chain" id="PRO_5011620588" evidence="1">
    <location>
        <begin position="21"/>
        <end position="214"/>
    </location>
</feature>
<dbReference type="PANTHER" id="PTHR19308:SF14">
    <property type="entry name" value="START DOMAIN-CONTAINING PROTEIN"/>
    <property type="match status" value="1"/>
</dbReference>
<dbReference type="AlphaFoldDB" id="A0A1G7P208"/>
<dbReference type="GO" id="GO:0008289">
    <property type="term" value="F:lipid binding"/>
    <property type="evidence" value="ECO:0007669"/>
    <property type="project" value="InterPro"/>
</dbReference>
<dbReference type="Pfam" id="PF01852">
    <property type="entry name" value="START"/>
    <property type="match status" value="1"/>
</dbReference>
<accession>A0A1G7P208</accession>